<dbReference type="InterPro" id="IPR051678">
    <property type="entry name" value="AGP_Transferase"/>
</dbReference>
<evidence type="ECO:0000259" key="2">
    <source>
        <dbReference type="Pfam" id="PF01636"/>
    </source>
</evidence>
<protein>
    <submittedName>
        <fullName evidence="3">Kinase-like domain-containing protein</fullName>
    </submittedName>
</protein>
<evidence type="ECO:0000313" key="3">
    <source>
        <dbReference type="EMBL" id="KAK4034959.1"/>
    </source>
</evidence>
<dbReference type="GO" id="GO:0016301">
    <property type="term" value="F:kinase activity"/>
    <property type="evidence" value="ECO:0007669"/>
    <property type="project" value="UniProtKB-KW"/>
</dbReference>
<dbReference type="Gene3D" id="3.90.1200.10">
    <property type="match status" value="1"/>
</dbReference>
<sequence>MAIAFSGSGASRPSNNRVVKPNRATGAARWNVKVLRGLEVALRDPEANLGTYLLSSTYSKQLETFKESDIRPGKGPRPLPSHDIRSRLRTSDPATVVHELSPELLQLLRGGEQFSESVIELLDGAEVLYKSAWAASCMVFHVSGPIAAKVTTEEHITTEYRALPYLQEHLPHFPAPRLHGVIRIGRYGLLFTSLVSGTHLEKVWTQLRHSDKQSTSAQLDALLNQLRTMPFPPGTPLGGIGGQGCKDGRRAVRVTSSMYTQFLRSLMPPSPARVVFTHGDIRPANIMVRQDEGGSWTIVAIIDWESSGFYPEYWECIKMTNNLTPRVRDDWYLLLPESMSPQQYPVEWLIDQIWDRNLENS</sequence>
<gene>
    <name evidence="3" type="ORF">C8A01DRAFT_48788</name>
</gene>
<keyword evidence="4" id="KW-1185">Reference proteome</keyword>
<organism evidence="3 4">
    <name type="scientific">Parachaetomium inaequale</name>
    <dbReference type="NCBI Taxonomy" id="2588326"/>
    <lineage>
        <taxon>Eukaryota</taxon>
        <taxon>Fungi</taxon>
        <taxon>Dikarya</taxon>
        <taxon>Ascomycota</taxon>
        <taxon>Pezizomycotina</taxon>
        <taxon>Sordariomycetes</taxon>
        <taxon>Sordariomycetidae</taxon>
        <taxon>Sordariales</taxon>
        <taxon>Chaetomiaceae</taxon>
        <taxon>Parachaetomium</taxon>
    </lineage>
</organism>
<evidence type="ECO:0000256" key="1">
    <source>
        <dbReference type="SAM" id="MobiDB-lite"/>
    </source>
</evidence>
<feature type="region of interest" description="Disordered" evidence="1">
    <location>
        <begin position="1"/>
        <end position="22"/>
    </location>
</feature>
<evidence type="ECO:0000313" key="4">
    <source>
        <dbReference type="Proteomes" id="UP001303115"/>
    </source>
</evidence>
<keyword evidence="3" id="KW-0418">Kinase</keyword>
<feature type="region of interest" description="Disordered" evidence="1">
    <location>
        <begin position="66"/>
        <end position="86"/>
    </location>
</feature>
<feature type="domain" description="Aminoglycoside phosphotransferase" evidence="2">
    <location>
        <begin position="152"/>
        <end position="330"/>
    </location>
</feature>
<feature type="compositionally biased region" description="Polar residues" evidence="1">
    <location>
        <begin position="8"/>
        <end position="17"/>
    </location>
</feature>
<dbReference type="PANTHER" id="PTHR21310:SF15">
    <property type="entry name" value="AMINOGLYCOSIDE PHOSPHOTRANSFERASE DOMAIN-CONTAINING PROTEIN"/>
    <property type="match status" value="1"/>
</dbReference>
<dbReference type="Pfam" id="PF01636">
    <property type="entry name" value="APH"/>
    <property type="match status" value="1"/>
</dbReference>
<dbReference type="EMBL" id="MU854460">
    <property type="protein sequence ID" value="KAK4034959.1"/>
    <property type="molecule type" value="Genomic_DNA"/>
</dbReference>
<keyword evidence="3" id="KW-0808">Transferase</keyword>
<dbReference type="CDD" id="cd05120">
    <property type="entry name" value="APH_ChoK_like"/>
    <property type="match status" value="1"/>
</dbReference>
<accession>A0AAN6PAS5</accession>
<dbReference type="Proteomes" id="UP001303115">
    <property type="component" value="Unassembled WGS sequence"/>
</dbReference>
<name>A0AAN6PAS5_9PEZI</name>
<dbReference type="PANTHER" id="PTHR21310">
    <property type="entry name" value="AMINOGLYCOSIDE PHOSPHOTRANSFERASE-RELATED-RELATED"/>
    <property type="match status" value="1"/>
</dbReference>
<dbReference type="AlphaFoldDB" id="A0AAN6PAS5"/>
<dbReference type="InterPro" id="IPR011009">
    <property type="entry name" value="Kinase-like_dom_sf"/>
</dbReference>
<dbReference type="SUPFAM" id="SSF56112">
    <property type="entry name" value="Protein kinase-like (PK-like)"/>
    <property type="match status" value="1"/>
</dbReference>
<reference evidence="4" key="1">
    <citation type="journal article" date="2023" name="Mol. Phylogenet. Evol.">
        <title>Genome-scale phylogeny and comparative genomics of the fungal order Sordariales.</title>
        <authorList>
            <person name="Hensen N."/>
            <person name="Bonometti L."/>
            <person name="Westerberg I."/>
            <person name="Brannstrom I.O."/>
            <person name="Guillou S."/>
            <person name="Cros-Aarteil S."/>
            <person name="Calhoun S."/>
            <person name="Haridas S."/>
            <person name="Kuo A."/>
            <person name="Mondo S."/>
            <person name="Pangilinan J."/>
            <person name="Riley R."/>
            <person name="LaButti K."/>
            <person name="Andreopoulos B."/>
            <person name="Lipzen A."/>
            <person name="Chen C."/>
            <person name="Yan M."/>
            <person name="Daum C."/>
            <person name="Ng V."/>
            <person name="Clum A."/>
            <person name="Steindorff A."/>
            <person name="Ohm R.A."/>
            <person name="Martin F."/>
            <person name="Silar P."/>
            <person name="Natvig D.O."/>
            <person name="Lalanne C."/>
            <person name="Gautier V."/>
            <person name="Ament-Velasquez S.L."/>
            <person name="Kruys A."/>
            <person name="Hutchinson M.I."/>
            <person name="Powell A.J."/>
            <person name="Barry K."/>
            <person name="Miller A.N."/>
            <person name="Grigoriev I.V."/>
            <person name="Debuchy R."/>
            <person name="Gladieux P."/>
            <person name="Hiltunen Thoren M."/>
            <person name="Johannesson H."/>
        </authorList>
    </citation>
    <scope>NUCLEOTIDE SEQUENCE [LARGE SCALE GENOMIC DNA]</scope>
    <source>
        <strain evidence="4">CBS 284.82</strain>
    </source>
</reference>
<dbReference type="InterPro" id="IPR002575">
    <property type="entry name" value="Aminoglycoside_PTrfase"/>
</dbReference>
<comment type="caution">
    <text evidence="3">The sequence shown here is derived from an EMBL/GenBank/DDBJ whole genome shotgun (WGS) entry which is preliminary data.</text>
</comment>
<proteinExistence type="predicted"/>